<dbReference type="Ensembl" id="ENSSTUT00000036566.1">
    <property type="protein sequence ID" value="ENSSTUP00000034987.1"/>
    <property type="gene ID" value="ENSSTUG00000014932.1"/>
</dbReference>
<dbReference type="SUPFAM" id="SSF48619">
    <property type="entry name" value="Phospholipase A2, PLA2"/>
    <property type="match status" value="1"/>
</dbReference>
<keyword evidence="6" id="KW-1185">Reference proteome</keyword>
<feature type="domain" description="Phospholipase A2-like central" evidence="4">
    <location>
        <begin position="20"/>
        <end position="61"/>
    </location>
</feature>
<dbReference type="InterPro" id="IPR001211">
    <property type="entry name" value="PLA2"/>
</dbReference>
<evidence type="ECO:0000313" key="5">
    <source>
        <dbReference type="Ensembl" id="ENSSTUP00000034987.1"/>
    </source>
</evidence>
<dbReference type="PRINTS" id="PR00389">
    <property type="entry name" value="PHPHLIPASEA2"/>
</dbReference>
<keyword evidence="3" id="KW-0106">Calcium</keyword>
<evidence type="ECO:0000313" key="6">
    <source>
        <dbReference type="Proteomes" id="UP000472277"/>
    </source>
</evidence>
<dbReference type="GO" id="GO:0005576">
    <property type="term" value="C:extracellular region"/>
    <property type="evidence" value="ECO:0007669"/>
    <property type="project" value="UniProtKB-SubCell"/>
</dbReference>
<dbReference type="GO" id="GO:0050482">
    <property type="term" value="P:arachidonate secretion"/>
    <property type="evidence" value="ECO:0007669"/>
    <property type="project" value="InterPro"/>
</dbReference>
<dbReference type="InterPro" id="IPR036444">
    <property type="entry name" value="PLipase_A2_dom_sf"/>
</dbReference>
<evidence type="ECO:0000256" key="2">
    <source>
        <dbReference type="ARBA" id="ARBA00022525"/>
    </source>
</evidence>
<protein>
    <recommendedName>
        <fullName evidence="4">Phospholipase A2-like central domain-containing protein</fullName>
    </recommendedName>
</protein>
<accession>A0A673YKG3</accession>
<dbReference type="GO" id="GO:0016042">
    <property type="term" value="P:lipid catabolic process"/>
    <property type="evidence" value="ECO:0007669"/>
    <property type="project" value="InterPro"/>
</dbReference>
<name>A0A673YKG3_SALTR</name>
<evidence type="ECO:0000256" key="3">
    <source>
        <dbReference type="PIRSR" id="PIRSR601211-2"/>
    </source>
</evidence>
<organism evidence="5 6">
    <name type="scientific">Salmo trutta</name>
    <name type="common">Brown trout</name>
    <dbReference type="NCBI Taxonomy" id="8032"/>
    <lineage>
        <taxon>Eukaryota</taxon>
        <taxon>Metazoa</taxon>
        <taxon>Chordata</taxon>
        <taxon>Craniata</taxon>
        <taxon>Vertebrata</taxon>
        <taxon>Euteleostomi</taxon>
        <taxon>Actinopterygii</taxon>
        <taxon>Neopterygii</taxon>
        <taxon>Teleostei</taxon>
        <taxon>Protacanthopterygii</taxon>
        <taxon>Salmoniformes</taxon>
        <taxon>Salmonidae</taxon>
        <taxon>Salmoninae</taxon>
        <taxon>Salmo</taxon>
    </lineage>
</organism>
<sequence>MWPLVCFLVQAVHEPFPWALWKFRMMIVCAKPDSWPVLDYADTGCYCGKGSLGTPVNALDRYAVKTCILQQ</sequence>
<reference evidence="5" key="2">
    <citation type="submission" date="2025-09" db="UniProtKB">
        <authorList>
            <consortium name="Ensembl"/>
        </authorList>
    </citation>
    <scope>IDENTIFICATION</scope>
</reference>
<evidence type="ECO:0000259" key="4">
    <source>
        <dbReference type="Pfam" id="PF00068"/>
    </source>
</evidence>
<keyword evidence="3" id="KW-0479">Metal-binding</keyword>
<keyword evidence="2" id="KW-0964">Secreted</keyword>
<proteinExistence type="predicted"/>
<feature type="binding site" evidence="3">
    <location>
        <position position="50"/>
    </location>
    <ligand>
        <name>Ca(2+)</name>
        <dbReference type="ChEBI" id="CHEBI:29108"/>
    </ligand>
</feature>
<feature type="binding site" evidence="3">
    <location>
        <position position="46"/>
    </location>
    <ligand>
        <name>Ca(2+)</name>
        <dbReference type="ChEBI" id="CHEBI:29108"/>
    </ligand>
</feature>
<dbReference type="GO" id="GO:0005509">
    <property type="term" value="F:calcium ion binding"/>
    <property type="evidence" value="ECO:0007669"/>
    <property type="project" value="InterPro"/>
</dbReference>
<dbReference type="GO" id="GO:0006644">
    <property type="term" value="P:phospholipid metabolic process"/>
    <property type="evidence" value="ECO:0007669"/>
    <property type="project" value="InterPro"/>
</dbReference>
<dbReference type="GeneTree" id="ENSGT01120000277186"/>
<dbReference type="GO" id="GO:0004623">
    <property type="term" value="F:phospholipase A2 activity"/>
    <property type="evidence" value="ECO:0007669"/>
    <property type="project" value="InterPro"/>
</dbReference>
<evidence type="ECO:0000256" key="1">
    <source>
        <dbReference type="ARBA" id="ARBA00004613"/>
    </source>
</evidence>
<dbReference type="InParanoid" id="A0A673YKG3"/>
<dbReference type="Proteomes" id="UP000472277">
    <property type="component" value="Chromosome 9"/>
</dbReference>
<dbReference type="Gene3D" id="1.20.90.10">
    <property type="entry name" value="Phospholipase A2 domain"/>
    <property type="match status" value="1"/>
</dbReference>
<reference evidence="5" key="1">
    <citation type="submission" date="2025-08" db="UniProtKB">
        <authorList>
            <consortium name="Ensembl"/>
        </authorList>
    </citation>
    <scope>IDENTIFICATION</scope>
</reference>
<feature type="binding site" evidence="3">
    <location>
        <position position="48"/>
    </location>
    <ligand>
        <name>Ca(2+)</name>
        <dbReference type="ChEBI" id="CHEBI:29108"/>
    </ligand>
</feature>
<dbReference type="Pfam" id="PF00068">
    <property type="entry name" value="Phospholip_A2_1"/>
    <property type="match status" value="1"/>
</dbReference>
<dbReference type="AlphaFoldDB" id="A0A673YKG3"/>
<dbReference type="InterPro" id="IPR016090">
    <property type="entry name" value="PLA2-like_dom"/>
</dbReference>
<comment type="cofactor">
    <cofactor evidence="3">
        <name>Ca(2+)</name>
        <dbReference type="ChEBI" id="CHEBI:29108"/>
    </cofactor>
    <text evidence="3">Binds 1 Ca(2+) ion per subunit.</text>
</comment>
<comment type="subcellular location">
    <subcellularLocation>
        <location evidence="1">Secreted</location>
    </subcellularLocation>
</comment>